<dbReference type="InterPro" id="IPR024752">
    <property type="entry name" value="Myb/SANT-like_dom"/>
</dbReference>
<keyword evidence="1" id="KW-0175">Coiled coil</keyword>
<evidence type="ECO:0000313" key="4">
    <source>
        <dbReference type="Proteomes" id="UP000515211"/>
    </source>
</evidence>
<feature type="compositionally biased region" description="Low complexity" evidence="2">
    <location>
        <begin position="205"/>
        <end position="214"/>
    </location>
</feature>
<keyword evidence="4" id="KW-1185">Reference proteome</keyword>
<accession>A0A6P5MGR8</accession>
<reference evidence="4" key="1">
    <citation type="journal article" date="2016" name="Nat. Genet.">
        <title>The genome sequences of Arachis duranensis and Arachis ipaensis, the diploid ancestors of cultivated peanut.</title>
        <authorList>
            <person name="Bertioli D.J."/>
            <person name="Cannon S.B."/>
            <person name="Froenicke L."/>
            <person name="Huang G."/>
            <person name="Farmer A.D."/>
            <person name="Cannon E.K."/>
            <person name="Liu X."/>
            <person name="Gao D."/>
            <person name="Clevenger J."/>
            <person name="Dash S."/>
            <person name="Ren L."/>
            <person name="Moretzsohn M.C."/>
            <person name="Shirasawa K."/>
            <person name="Huang W."/>
            <person name="Vidigal B."/>
            <person name="Abernathy B."/>
            <person name="Chu Y."/>
            <person name="Niederhuth C.E."/>
            <person name="Umale P."/>
            <person name="Araujo A.C."/>
            <person name="Kozik A."/>
            <person name="Kim K.D."/>
            <person name="Burow M.D."/>
            <person name="Varshney R.K."/>
            <person name="Wang X."/>
            <person name="Zhang X."/>
            <person name="Barkley N."/>
            <person name="Guimaraes P.M."/>
            <person name="Isobe S."/>
            <person name="Guo B."/>
            <person name="Liao B."/>
            <person name="Stalker H.T."/>
            <person name="Schmitz R.J."/>
            <person name="Scheffler B.E."/>
            <person name="Leal-Bertioli S.C."/>
            <person name="Xun X."/>
            <person name="Jackson S.A."/>
            <person name="Michelmore R."/>
            <person name="Ozias-Akins P."/>
        </authorList>
    </citation>
    <scope>NUCLEOTIDE SEQUENCE [LARGE SCALE GENOMIC DNA]</scope>
    <source>
        <strain evidence="4">cv. V14167</strain>
    </source>
</reference>
<dbReference type="PANTHER" id="PTHR46929:SF4">
    <property type="entry name" value="MYB_SANT-LIKE DOMAIN-CONTAINING PROTEIN"/>
    <property type="match status" value="1"/>
</dbReference>
<dbReference type="Pfam" id="PF12776">
    <property type="entry name" value="Myb_DNA-bind_3"/>
    <property type="match status" value="1"/>
</dbReference>
<reference evidence="5" key="2">
    <citation type="submission" date="2025-08" db="UniProtKB">
        <authorList>
            <consortium name="RefSeq"/>
        </authorList>
    </citation>
    <scope>IDENTIFICATION</scope>
    <source>
        <tissue evidence="5">Whole plant</tissue>
    </source>
</reference>
<sequence length="360" mass="41692">MAKRALCQGEATSRDTLRWTDEMDTTFIDALIEESRKGNRVDGTFTTMAYDNILSLLRCIYGNHIHKENLKNRLKTLKDHFGVCYDNFHGLSGFSWNPITKMFEAEAEVWEELIKAKPEVKKWMRTPIKHYDKLFEIYGTDKATGKHAESAKEKVKRWEKSKEKINLNDDESFLNMEEEWNEDPITPHATSFTMGHSPEIGLSNQSTGSQGTSSRGIKRKTTMSDKLESEMETMSKGIQALTDMMKDGNHFYERLINIAEKQVLTAEEQVQVAKEQVQIAKQQVRIAERGLVILEQSRPRIYSENDVWNELENLGVMPELRMRCYRFLCRKDRVKRKFFGVPADVRLATLYELMKEAGAL</sequence>
<feature type="coiled-coil region" evidence="1">
    <location>
        <begin position="249"/>
        <end position="283"/>
    </location>
</feature>
<evidence type="ECO:0000256" key="1">
    <source>
        <dbReference type="SAM" id="Coils"/>
    </source>
</evidence>
<evidence type="ECO:0000259" key="3">
    <source>
        <dbReference type="Pfam" id="PF12776"/>
    </source>
</evidence>
<organism evidence="4 5">
    <name type="scientific">Arachis duranensis</name>
    <name type="common">Wild peanut</name>
    <dbReference type="NCBI Taxonomy" id="130453"/>
    <lineage>
        <taxon>Eukaryota</taxon>
        <taxon>Viridiplantae</taxon>
        <taxon>Streptophyta</taxon>
        <taxon>Embryophyta</taxon>
        <taxon>Tracheophyta</taxon>
        <taxon>Spermatophyta</taxon>
        <taxon>Magnoliopsida</taxon>
        <taxon>eudicotyledons</taxon>
        <taxon>Gunneridae</taxon>
        <taxon>Pentapetalae</taxon>
        <taxon>rosids</taxon>
        <taxon>fabids</taxon>
        <taxon>Fabales</taxon>
        <taxon>Fabaceae</taxon>
        <taxon>Papilionoideae</taxon>
        <taxon>50 kb inversion clade</taxon>
        <taxon>dalbergioids sensu lato</taxon>
        <taxon>Dalbergieae</taxon>
        <taxon>Pterocarpus clade</taxon>
        <taxon>Arachis</taxon>
    </lineage>
</organism>
<dbReference type="Proteomes" id="UP000515211">
    <property type="component" value="Chromosome 8"/>
</dbReference>
<dbReference type="PANTHER" id="PTHR46929">
    <property type="entry name" value="EXPRESSED PROTEIN"/>
    <property type="match status" value="1"/>
</dbReference>
<name>A0A6P5MGR8_ARADU</name>
<dbReference type="GeneID" id="110274476"/>
<evidence type="ECO:0000256" key="2">
    <source>
        <dbReference type="SAM" id="MobiDB-lite"/>
    </source>
</evidence>
<proteinExistence type="predicted"/>
<feature type="region of interest" description="Disordered" evidence="2">
    <location>
        <begin position="196"/>
        <end position="228"/>
    </location>
</feature>
<protein>
    <submittedName>
        <fullName evidence="5">Uncharacterized protein LOC110274476</fullName>
    </submittedName>
</protein>
<dbReference type="AlphaFoldDB" id="A0A6P5MGR8"/>
<gene>
    <name evidence="5" type="primary">LOC110274476</name>
</gene>
<dbReference type="RefSeq" id="XP_020984382.1">
    <property type="nucleotide sequence ID" value="XM_021128723.2"/>
</dbReference>
<dbReference type="KEGG" id="adu:110274476"/>
<evidence type="ECO:0000313" key="5">
    <source>
        <dbReference type="RefSeq" id="XP_020984382.1"/>
    </source>
</evidence>
<feature type="domain" description="Myb/SANT-like" evidence="3">
    <location>
        <begin position="18"/>
        <end position="112"/>
    </location>
</feature>